<keyword evidence="12" id="KW-0902">Two-component regulatory system</keyword>
<comment type="caution">
    <text evidence="14">The sequence shown here is derived from an EMBL/GenBank/DDBJ whole genome shotgun (WGS) entry which is preliminary data.</text>
</comment>
<evidence type="ECO:0000256" key="8">
    <source>
        <dbReference type="ARBA" id="ARBA00022741"/>
    </source>
</evidence>
<dbReference type="EMBL" id="SSNT01000029">
    <property type="protein sequence ID" value="THF75174.1"/>
    <property type="molecule type" value="Genomic_DNA"/>
</dbReference>
<protein>
    <recommendedName>
        <fullName evidence="3">histidine kinase</fullName>
        <ecNumber evidence="3">2.7.13.3</ecNumber>
    </recommendedName>
</protein>
<dbReference type="GO" id="GO:0071555">
    <property type="term" value="P:cell wall organization"/>
    <property type="evidence" value="ECO:0007669"/>
    <property type="project" value="InterPro"/>
</dbReference>
<dbReference type="EC" id="2.7.13.3" evidence="3"/>
<dbReference type="InterPro" id="IPR005467">
    <property type="entry name" value="His_kinase_dom"/>
</dbReference>
<dbReference type="SUPFAM" id="SSF55874">
    <property type="entry name" value="ATPase domain of HSP90 chaperone/DNA topoisomerase II/histidine kinase"/>
    <property type="match status" value="1"/>
</dbReference>
<dbReference type="InterPro" id="IPR036097">
    <property type="entry name" value="HisK_dim/P_sf"/>
</dbReference>
<dbReference type="CDD" id="cd00075">
    <property type="entry name" value="HATPase"/>
    <property type="match status" value="1"/>
</dbReference>
<dbReference type="GO" id="GO:0005886">
    <property type="term" value="C:plasma membrane"/>
    <property type="evidence" value="ECO:0007669"/>
    <property type="project" value="UniProtKB-SubCell"/>
</dbReference>
<organism evidence="14 15">
    <name type="scientific">Metabacillus sediminilitoris</name>
    <dbReference type="NCBI Taxonomy" id="2567941"/>
    <lineage>
        <taxon>Bacteria</taxon>
        <taxon>Bacillati</taxon>
        <taxon>Bacillota</taxon>
        <taxon>Bacilli</taxon>
        <taxon>Bacillales</taxon>
        <taxon>Bacillaceae</taxon>
        <taxon>Metabacillus</taxon>
    </lineage>
</organism>
<evidence type="ECO:0000256" key="2">
    <source>
        <dbReference type="ARBA" id="ARBA00004651"/>
    </source>
</evidence>
<proteinExistence type="predicted"/>
<dbReference type="OrthoDB" id="9815750at2"/>
<accession>A0A4V3WE73</accession>
<name>A0A4V3WE73_9BACI</name>
<dbReference type="RefSeq" id="WP_136358623.1">
    <property type="nucleotide sequence ID" value="NZ_CP046266.1"/>
</dbReference>
<dbReference type="InterPro" id="IPR011620">
    <property type="entry name" value="Sig_transdc_His_kinase_LytS_TM"/>
</dbReference>
<evidence type="ECO:0000256" key="4">
    <source>
        <dbReference type="ARBA" id="ARBA00022475"/>
    </source>
</evidence>
<evidence type="ECO:0000256" key="9">
    <source>
        <dbReference type="ARBA" id="ARBA00022777"/>
    </source>
</evidence>
<dbReference type="InterPro" id="IPR003661">
    <property type="entry name" value="HisK_dim/P_dom"/>
</dbReference>
<dbReference type="GO" id="GO:0000155">
    <property type="term" value="F:phosphorelay sensor kinase activity"/>
    <property type="evidence" value="ECO:0007669"/>
    <property type="project" value="InterPro"/>
</dbReference>
<dbReference type="SMART" id="SM00388">
    <property type="entry name" value="HisKA"/>
    <property type="match status" value="1"/>
</dbReference>
<dbReference type="PANTHER" id="PTHR43065">
    <property type="entry name" value="SENSOR HISTIDINE KINASE"/>
    <property type="match status" value="1"/>
</dbReference>
<keyword evidence="8" id="KW-0547">Nucleotide-binding</keyword>
<dbReference type="Pfam" id="PF00512">
    <property type="entry name" value="HisKA"/>
    <property type="match status" value="1"/>
</dbReference>
<keyword evidence="10" id="KW-0067">ATP-binding</keyword>
<dbReference type="Pfam" id="PF02518">
    <property type="entry name" value="HATPase_c"/>
    <property type="match status" value="1"/>
</dbReference>
<comment type="subcellular location">
    <subcellularLocation>
        <location evidence="2">Cell membrane</location>
        <topology evidence="2">Multi-pass membrane protein</topology>
    </subcellularLocation>
</comment>
<sequence length="416" mass="47005">MDFVYLNQHILDNLFYILISILIFFILYDHVETLKSYKRILLTTSMSLPILLCMKFPIYIDEYCVHDLRQIPLLLGILYGGWPVGTALFIILLVARFAIYGFNFMTLIVYSVIFIVTALFSTKFKTLNRKHKLFSAALLSLFLGILSTNIAVFISDFFRVTEAYIFYFIIIPPFIMFSAVYITEILRDAISIKSKVIKLEKMEVVSQLAASISHEVRNPLTVVKGFIELLKDPKLPGDVRERYFQFVTTELKSAETIISNYLAFAKPATEKIEDILIDHEIRSVIDMIKPLASMNSVEISEAIVPATTRGNTQYFKQCLLNLIKNGIEAIPNGGELRIVTLVNKDVITLKISDNGVGMTKEQINRFGEPYYSSKEKGTGLGSMVVVRTIQSMNGTLNIKSSINEGTTITVTLPAIH</sequence>
<keyword evidence="11" id="KW-1133">Transmembrane helix</keyword>
<evidence type="ECO:0000256" key="6">
    <source>
        <dbReference type="ARBA" id="ARBA00022679"/>
    </source>
</evidence>
<dbReference type="Gene3D" id="1.10.287.130">
    <property type="match status" value="1"/>
</dbReference>
<dbReference type="Pfam" id="PF07694">
    <property type="entry name" value="5TM-5TMR_LYT"/>
    <property type="match status" value="1"/>
</dbReference>
<keyword evidence="15" id="KW-1185">Reference proteome</keyword>
<keyword evidence="4" id="KW-1003">Cell membrane</keyword>
<evidence type="ECO:0000256" key="13">
    <source>
        <dbReference type="ARBA" id="ARBA00023136"/>
    </source>
</evidence>
<evidence type="ECO:0000256" key="3">
    <source>
        <dbReference type="ARBA" id="ARBA00012438"/>
    </source>
</evidence>
<evidence type="ECO:0000256" key="1">
    <source>
        <dbReference type="ARBA" id="ARBA00000085"/>
    </source>
</evidence>
<keyword evidence="5" id="KW-0597">Phosphoprotein</keyword>
<evidence type="ECO:0000256" key="5">
    <source>
        <dbReference type="ARBA" id="ARBA00022553"/>
    </source>
</evidence>
<evidence type="ECO:0000313" key="14">
    <source>
        <dbReference type="EMBL" id="THF75174.1"/>
    </source>
</evidence>
<comment type="catalytic activity">
    <reaction evidence="1">
        <text>ATP + protein L-histidine = ADP + protein N-phospho-L-histidine.</text>
        <dbReference type="EC" id="2.7.13.3"/>
    </reaction>
</comment>
<dbReference type="Proteomes" id="UP000310334">
    <property type="component" value="Unassembled WGS sequence"/>
</dbReference>
<evidence type="ECO:0000256" key="7">
    <source>
        <dbReference type="ARBA" id="ARBA00022692"/>
    </source>
</evidence>
<keyword evidence="13" id="KW-0472">Membrane</keyword>
<dbReference type="PANTHER" id="PTHR43065:SF46">
    <property type="entry name" value="C4-DICARBOXYLATE TRANSPORT SENSOR PROTEIN DCTB"/>
    <property type="match status" value="1"/>
</dbReference>
<dbReference type="Gene3D" id="3.30.565.10">
    <property type="entry name" value="Histidine kinase-like ATPase, C-terminal domain"/>
    <property type="match status" value="1"/>
</dbReference>
<evidence type="ECO:0000313" key="15">
    <source>
        <dbReference type="Proteomes" id="UP000310334"/>
    </source>
</evidence>
<dbReference type="SMART" id="SM00387">
    <property type="entry name" value="HATPase_c"/>
    <property type="match status" value="1"/>
</dbReference>
<dbReference type="CDD" id="cd00082">
    <property type="entry name" value="HisKA"/>
    <property type="match status" value="1"/>
</dbReference>
<dbReference type="PRINTS" id="PR00344">
    <property type="entry name" value="BCTRLSENSOR"/>
</dbReference>
<evidence type="ECO:0000256" key="11">
    <source>
        <dbReference type="ARBA" id="ARBA00022989"/>
    </source>
</evidence>
<keyword evidence="9 14" id="KW-0418">Kinase</keyword>
<evidence type="ECO:0000256" key="10">
    <source>
        <dbReference type="ARBA" id="ARBA00022840"/>
    </source>
</evidence>
<dbReference type="AlphaFoldDB" id="A0A4V3WE73"/>
<dbReference type="InterPro" id="IPR004358">
    <property type="entry name" value="Sig_transdc_His_kin-like_C"/>
</dbReference>
<gene>
    <name evidence="14" type="ORF">E6W99_24075</name>
</gene>
<reference evidence="14 15" key="1">
    <citation type="submission" date="2019-04" db="EMBL/GenBank/DDBJ databases">
        <title>Bacillus sediminilitoris sp. nov., isolated from a tidal flat sediment on the East China Sea.</title>
        <authorList>
            <person name="Wei Y."/>
            <person name="Mao H."/>
            <person name="Fang J."/>
        </authorList>
    </citation>
    <scope>NUCLEOTIDE SEQUENCE [LARGE SCALE GENOMIC DNA]</scope>
    <source>
        <strain evidence="14 15">DSL-17</strain>
    </source>
</reference>
<dbReference type="InterPro" id="IPR003594">
    <property type="entry name" value="HATPase_dom"/>
</dbReference>
<keyword evidence="6" id="KW-0808">Transferase</keyword>
<evidence type="ECO:0000256" key="12">
    <source>
        <dbReference type="ARBA" id="ARBA00023012"/>
    </source>
</evidence>
<dbReference type="PROSITE" id="PS50109">
    <property type="entry name" value="HIS_KIN"/>
    <property type="match status" value="1"/>
</dbReference>
<dbReference type="SUPFAM" id="SSF47384">
    <property type="entry name" value="Homodimeric domain of signal transducing histidine kinase"/>
    <property type="match status" value="1"/>
</dbReference>
<keyword evidence="7" id="KW-0812">Transmembrane</keyword>
<dbReference type="GO" id="GO:0005524">
    <property type="term" value="F:ATP binding"/>
    <property type="evidence" value="ECO:0007669"/>
    <property type="project" value="UniProtKB-KW"/>
</dbReference>
<dbReference type="InterPro" id="IPR036890">
    <property type="entry name" value="HATPase_C_sf"/>
</dbReference>